<evidence type="ECO:0000313" key="2">
    <source>
        <dbReference type="Proteomes" id="UP000528457"/>
    </source>
</evidence>
<organism evidence="1 2">
    <name type="scientific">Pseudoteredinibacter isoporae</name>
    <dbReference type="NCBI Taxonomy" id="570281"/>
    <lineage>
        <taxon>Bacteria</taxon>
        <taxon>Pseudomonadati</taxon>
        <taxon>Pseudomonadota</taxon>
        <taxon>Gammaproteobacteria</taxon>
        <taxon>Cellvibrionales</taxon>
        <taxon>Cellvibrionaceae</taxon>
        <taxon>Pseudoteredinibacter</taxon>
    </lineage>
</organism>
<accession>A0A7X0MWP8</accession>
<name>A0A7X0MWP8_9GAMM</name>
<reference evidence="1 2" key="1">
    <citation type="submission" date="2020-08" db="EMBL/GenBank/DDBJ databases">
        <title>Genomic Encyclopedia of Type Strains, Phase IV (KMG-IV): sequencing the most valuable type-strain genomes for metagenomic binning, comparative biology and taxonomic classification.</title>
        <authorList>
            <person name="Goeker M."/>
        </authorList>
    </citation>
    <scope>NUCLEOTIDE SEQUENCE [LARGE SCALE GENOMIC DNA]</scope>
    <source>
        <strain evidence="1 2">DSM 22368</strain>
    </source>
</reference>
<dbReference type="InParanoid" id="A0A7X0MWP8"/>
<proteinExistence type="predicted"/>
<evidence type="ECO:0000313" key="1">
    <source>
        <dbReference type="EMBL" id="MBB6521179.1"/>
    </source>
</evidence>
<comment type="caution">
    <text evidence="1">The sequence shown here is derived from an EMBL/GenBank/DDBJ whole genome shotgun (WGS) entry which is preliminary data.</text>
</comment>
<dbReference type="EMBL" id="JACHHT010000001">
    <property type="protein sequence ID" value="MBB6521179.1"/>
    <property type="molecule type" value="Genomic_DNA"/>
</dbReference>
<dbReference type="Proteomes" id="UP000528457">
    <property type="component" value="Unassembled WGS sequence"/>
</dbReference>
<dbReference type="PROSITE" id="PS51257">
    <property type="entry name" value="PROKAR_LIPOPROTEIN"/>
    <property type="match status" value="1"/>
</dbReference>
<sequence>MTRVLLLVFLFVGLQGCGESGHEHFCSKYQYLHGKLTEPGVLPFMTLKRMLRQELNDPAKRDDAKMALFVISDIERGVIRESEEPRDYCLRRKRWESYR</sequence>
<gene>
    <name evidence="1" type="ORF">HNR48_001457</name>
</gene>
<dbReference type="AlphaFoldDB" id="A0A7X0MWP8"/>
<keyword evidence="2" id="KW-1185">Reference proteome</keyword>
<dbReference type="RefSeq" id="WP_166849221.1">
    <property type="nucleotide sequence ID" value="NZ_JAAONY010000001.1"/>
</dbReference>
<evidence type="ECO:0008006" key="3">
    <source>
        <dbReference type="Google" id="ProtNLM"/>
    </source>
</evidence>
<protein>
    <recommendedName>
        <fullName evidence="3">Lipoprotein</fullName>
    </recommendedName>
</protein>